<evidence type="ECO:0000256" key="5">
    <source>
        <dbReference type="ARBA" id="ARBA00047422"/>
    </source>
</evidence>
<evidence type="ECO:0000256" key="2">
    <source>
        <dbReference type="ARBA" id="ARBA00022679"/>
    </source>
</evidence>
<gene>
    <name evidence="9" type="ORF">HMPREF9449_01777</name>
</gene>
<dbReference type="PROSITE" id="PS00094">
    <property type="entry name" value="C5_MTASE_1"/>
    <property type="match status" value="1"/>
</dbReference>
<comment type="catalytic activity">
    <reaction evidence="5 8">
        <text>a 2'-deoxycytidine in DNA + S-adenosyl-L-methionine = a 5-methyl-2'-deoxycytidine in DNA + S-adenosyl-L-homocysteine + H(+)</text>
        <dbReference type="Rhea" id="RHEA:13681"/>
        <dbReference type="Rhea" id="RHEA-COMP:11369"/>
        <dbReference type="Rhea" id="RHEA-COMP:11370"/>
        <dbReference type="ChEBI" id="CHEBI:15378"/>
        <dbReference type="ChEBI" id="CHEBI:57856"/>
        <dbReference type="ChEBI" id="CHEBI:59789"/>
        <dbReference type="ChEBI" id="CHEBI:85452"/>
        <dbReference type="ChEBI" id="CHEBI:85454"/>
        <dbReference type="EC" id="2.1.1.37"/>
    </reaction>
</comment>
<dbReference type="eggNOG" id="COG0270">
    <property type="taxonomic scope" value="Bacteria"/>
</dbReference>
<dbReference type="InterPro" id="IPR029063">
    <property type="entry name" value="SAM-dependent_MTases_sf"/>
</dbReference>
<dbReference type="Gene3D" id="3.40.50.150">
    <property type="entry name" value="Vaccinia Virus protein VP39"/>
    <property type="match status" value="1"/>
</dbReference>
<dbReference type="GO" id="GO:0003677">
    <property type="term" value="F:DNA binding"/>
    <property type="evidence" value="ECO:0007669"/>
    <property type="project" value="TreeGrafter"/>
</dbReference>
<dbReference type="GO" id="GO:0032259">
    <property type="term" value="P:methylation"/>
    <property type="evidence" value="ECO:0007669"/>
    <property type="project" value="UniProtKB-KW"/>
</dbReference>
<dbReference type="Proteomes" id="UP000004892">
    <property type="component" value="Unassembled WGS sequence"/>
</dbReference>
<feature type="active site" evidence="6">
    <location>
        <position position="74"/>
    </location>
</feature>
<evidence type="ECO:0000313" key="10">
    <source>
        <dbReference type="Proteomes" id="UP000004892"/>
    </source>
</evidence>
<dbReference type="GeneID" id="98069340"/>
<keyword evidence="3 6" id="KW-0949">S-adenosyl-L-methionine</keyword>
<dbReference type="PATRIC" id="fig|742817.3.peg.1891"/>
<dbReference type="EMBL" id="ADMC01000023">
    <property type="protein sequence ID" value="EHP47170.1"/>
    <property type="molecule type" value="Genomic_DNA"/>
</dbReference>
<dbReference type="STRING" id="742817.HMPREF9449_01777"/>
<dbReference type="PANTHER" id="PTHR10629">
    <property type="entry name" value="CYTOSINE-SPECIFIC METHYLTRANSFERASE"/>
    <property type="match status" value="1"/>
</dbReference>
<evidence type="ECO:0000256" key="7">
    <source>
        <dbReference type="RuleBase" id="RU000416"/>
    </source>
</evidence>
<keyword evidence="10" id="KW-1185">Reference proteome</keyword>
<dbReference type="PROSITE" id="PS51679">
    <property type="entry name" value="SAM_MT_C5"/>
    <property type="match status" value="1"/>
</dbReference>
<dbReference type="AlphaFoldDB" id="H1DHP1"/>
<dbReference type="InterPro" id="IPR018117">
    <property type="entry name" value="C5_DNA_meth_AS"/>
</dbReference>
<dbReference type="GO" id="GO:0044027">
    <property type="term" value="P:negative regulation of gene expression via chromosomal CpG island methylation"/>
    <property type="evidence" value="ECO:0007669"/>
    <property type="project" value="TreeGrafter"/>
</dbReference>
<protein>
    <recommendedName>
        <fullName evidence="8">Cytosine-specific methyltransferase</fullName>
        <ecNumber evidence="8">2.1.1.37</ecNumber>
    </recommendedName>
</protein>
<dbReference type="EC" id="2.1.1.37" evidence="8"/>
<comment type="similarity">
    <text evidence="6 7">Belongs to the class I-like SAM-binding methyltransferase superfamily. C5-methyltransferase family.</text>
</comment>
<keyword evidence="2 6" id="KW-0808">Transferase</keyword>
<proteinExistence type="inferred from homology"/>
<dbReference type="GO" id="GO:0003886">
    <property type="term" value="F:DNA (cytosine-5-)-methyltransferase activity"/>
    <property type="evidence" value="ECO:0007669"/>
    <property type="project" value="UniProtKB-EC"/>
</dbReference>
<evidence type="ECO:0000313" key="9">
    <source>
        <dbReference type="EMBL" id="EHP47170.1"/>
    </source>
</evidence>
<reference evidence="9 10" key="1">
    <citation type="submission" date="2012-01" db="EMBL/GenBank/DDBJ databases">
        <title>The Genome Sequence of Odoribacter laneus YIT 12061.</title>
        <authorList>
            <consortium name="The Broad Institute Genome Sequencing Platform"/>
            <person name="Earl A."/>
            <person name="Ward D."/>
            <person name="Feldgarden M."/>
            <person name="Gevers D."/>
            <person name="Morotomi M."/>
            <person name="Young S.K."/>
            <person name="Zeng Q."/>
            <person name="Gargeya S."/>
            <person name="Fitzgerald M."/>
            <person name="Haas B."/>
            <person name="Abouelleil A."/>
            <person name="Alvarado L."/>
            <person name="Arachchi H.M."/>
            <person name="Berlin A."/>
            <person name="Chapman S.B."/>
            <person name="Gearin G."/>
            <person name="Goldberg J."/>
            <person name="Griggs A."/>
            <person name="Gujja S."/>
            <person name="Hansen M."/>
            <person name="Heiman D."/>
            <person name="Howarth C."/>
            <person name="Larimer J."/>
            <person name="Lui A."/>
            <person name="MacDonald P.J.P."/>
            <person name="McCowen C."/>
            <person name="Montmayeur A."/>
            <person name="Murphy C."/>
            <person name="Neiman D."/>
            <person name="Pearson M."/>
            <person name="Priest M."/>
            <person name="Roberts A."/>
            <person name="Saif S."/>
            <person name="Shea T."/>
            <person name="Sisk P."/>
            <person name="Stolte C."/>
            <person name="Sykes S."/>
            <person name="Wortman J."/>
            <person name="Nusbaum C."/>
            <person name="Birren B."/>
        </authorList>
    </citation>
    <scope>NUCLEOTIDE SEQUENCE [LARGE SCALE GENOMIC DNA]</scope>
    <source>
        <strain evidence="9 10">YIT 12061</strain>
    </source>
</reference>
<keyword evidence="1 6" id="KW-0489">Methyltransferase</keyword>
<dbReference type="InterPro" id="IPR050390">
    <property type="entry name" value="C5-Methyltransferase"/>
</dbReference>
<evidence type="ECO:0000256" key="4">
    <source>
        <dbReference type="ARBA" id="ARBA00022747"/>
    </source>
</evidence>
<sequence>MEIRKYTHGSLFSGIGGFDLGAKMSGIPTLWNCEYEEHKRKILKRHFPNSYQYSDVCTLSNPPYVDIISGGFPCQDISIGNNSNKNLWRNGEIGIKGERSGLWREFARIIHEVRPCYVIIENSPLLANRGFEKVLYDLTQIGYDCEWQCLQATQFSYPHRRERIFVIAYPSKIRRIYHSQIFMPVEEILSKWTSRQNIIPMPIKRFNSESNYERVRMDDGFSTGLDIRRIEDCGNAVIPEIGMYLFECIKEFDKAYSNVIEQGLLNNESLKIAA</sequence>
<dbReference type="GO" id="GO:0009307">
    <property type="term" value="P:DNA restriction-modification system"/>
    <property type="evidence" value="ECO:0007669"/>
    <property type="project" value="UniProtKB-KW"/>
</dbReference>
<dbReference type="PRINTS" id="PR00105">
    <property type="entry name" value="C5METTRFRASE"/>
</dbReference>
<comment type="caution">
    <text evidence="9">The sequence shown here is derived from an EMBL/GenBank/DDBJ whole genome shotgun (WGS) entry which is preliminary data.</text>
</comment>
<evidence type="ECO:0000256" key="8">
    <source>
        <dbReference type="RuleBase" id="RU000417"/>
    </source>
</evidence>
<organism evidence="9 10">
    <name type="scientific">Odoribacter laneus YIT 12061</name>
    <dbReference type="NCBI Taxonomy" id="742817"/>
    <lineage>
        <taxon>Bacteria</taxon>
        <taxon>Pseudomonadati</taxon>
        <taxon>Bacteroidota</taxon>
        <taxon>Bacteroidia</taxon>
        <taxon>Bacteroidales</taxon>
        <taxon>Odoribacteraceae</taxon>
        <taxon>Odoribacter</taxon>
    </lineage>
</organism>
<name>H1DHP1_9BACT</name>
<dbReference type="RefSeq" id="WP_009136925.1">
    <property type="nucleotide sequence ID" value="NZ_JH594596.1"/>
</dbReference>
<dbReference type="HOGENOM" id="CLU_006958_5_1_10"/>
<dbReference type="SUPFAM" id="SSF53335">
    <property type="entry name" value="S-adenosyl-L-methionine-dependent methyltransferases"/>
    <property type="match status" value="1"/>
</dbReference>
<evidence type="ECO:0000256" key="6">
    <source>
        <dbReference type="PROSITE-ProRule" id="PRU01016"/>
    </source>
</evidence>
<evidence type="ECO:0000256" key="1">
    <source>
        <dbReference type="ARBA" id="ARBA00022603"/>
    </source>
</evidence>
<dbReference type="NCBIfam" id="TIGR00675">
    <property type="entry name" value="dcm"/>
    <property type="match status" value="1"/>
</dbReference>
<keyword evidence="4" id="KW-0680">Restriction system</keyword>
<dbReference type="PANTHER" id="PTHR10629:SF52">
    <property type="entry name" value="DNA (CYTOSINE-5)-METHYLTRANSFERASE 1"/>
    <property type="match status" value="1"/>
</dbReference>
<evidence type="ECO:0000256" key="3">
    <source>
        <dbReference type="ARBA" id="ARBA00022691"/>
    </source>
</evidence>
<dbReference type="InterPro" id="IPR001525">
    <property type="entry name" value="C5_MeTfrase"/>
</dbReference>
<accession>H1DHP1</accession>
<dbReference type="Pfam" id="PF00145">
    <property type="entry name" value="DNA_methylase"/>
    <property type="match status" value="1"/>
</dbReference>